<name>A0ABN8ZGS7_RANTA</name>
<accession>A0ABN8ZGS7</accession>
<evidence type="ECO:0000313" key="2">
    <source>
        <dbReference type="EMBL" id="CAI9173102.1"/>
    </source>
</evidence>
<gene>
    <name evidence="2" type="ORF">MRATA1EN1_LOCUS22064</name>
</gene>
<proteinExistence type="predicted"/>
<reference evidence="2" key="1">
    <citation type="submission" date="2023-04" db="EMBL/GenBank/DDBJ databases">
        <authorList>
            <consortium name="ELIXIR-Norway"/>
        </authorList>
    </citation>
    <scope>NUCLEOTIDE SEQUENCE [LARGE SCALE GENOMIC DNA]</scope>
</reference>
<sequence length="150" mass="16347">MPVYSPRSPPQTFPEGGLGLRWTPTPEMTWEDASLVTWALRAYVPALPPVSSRGSQRAHGRPRLGGAPGWNGLLRPACPGRSIPQTRRELPQRRRQTASTWGLKTAIGTAQGARALEGAHLVSPRTLLADGRRQLSPLGRVIIFFRLPSG</sequence>
<organism evidence="2 3">
    <name type="scientific">Rangifer tarandus platyrhynchus</name>
    <name type="common">Svalbard reindeer</name>
    <dbReference type="NCBI Taxonomy" id="3082113"/>
    <lineage>
        <taxon>Eukaryota</taxon>
        <taxon>Metazoa</taxon>
        <taxon>Chordata</taxon>
        <taxon>Craniata</taxon>
        <taxon>Vertebrata</taxon>
        <taxon>Euteleostomi</taxon>
        <taxon>Mammalia</taxon>
        <taxon>Eutheria</taxon>
        <taxon>Laurasiatheria</taxon>
        <taxon>Artiodactyla</taxon>
        <taxon>Ruminantia</taxon>
        <taxon>Pecora</taxon>
        <taxon>Cervidae</taxon>
        <taxon>Odocoileinae</taxon>
        <taxon>Rangifer</taxon>
    </lineage>
</organism>
<dbReference type="EMBL" id="OX459969">
    <property type="protein sequence ID" value="CAI9173102.1"/>
    <property type="molecule type" value="Genomic_DNA"/>
</dbReference>
<evidence type="ECO:0000313" key="3">
    <source>
        <dbReference type="Proteomes" id="UP001176941"/>
    </source>
</evidence>
<keyword evidence="3" id="KW-1185">Reference proteome</keyword>
<feature type="region of interest" description="Disordered" evidence="1">
    <location>
        <begin position="49"/>
        <end position="99"/>
    </location>
</feature>
<evidence type="ECO:0000256" key="1">
    <source>
        <dbReference type="SAM" id="MobiDB-lite"/>
    </source>
</evidence>
<dbReference type="Proteomes" id="UP001176941">
    <property type="component" value="Chromosome 33"/>
</dbReference>
<feature type="region of interest" description="Disordered" evidence="1">
    <location>
        <begin position="1"/>
        <end position="20"/>
    </location>
</feature>
<protein>
    <submittedName>
        <fullName evidence="2">Uncharacterized protein</fullName>
    </submittedName>
</protein>